<feature type="region of interest" description="Disordered" evidence="1">
    <location>
        <begin position="1"/>
        <end position="60"/>
    </location>
</feature>
<evidence type="ECO:0000313" key="3">
    <source>
        <dbReference type="Proteomes" id="UP000070376"/>
    </source>
</evidence>
<dbReference type="PATRIC" id="fig|1398.22.peg.2114"/>
<evidence type="ECO:0000256" key="1">
    <source>
        <dbReference type="SAM" id="MobiDB-lite"/>
    </source>
</evidence>
<accession>A0A133KNU2</accession>
<dbReference type="EMBL" id="LRPN01000078">
    <property type="protein sequence ID" value="KWZ81172.1"/>
    <property type="molecule type" value="Genomic_DNA"/>
</dbReference>
<evidence type="ECO:0008006" key="4">
    <source>
        <dbReference type="Google" id="ProtNLM"/>
    </source>
</evidence>
<dbReference type="InterPro" id="IPR025625">
    <property type="entry name" value="YuzL"/>
</dbReference>
<proteinExistence type="predicted"/>
<name>A0A133KNU2_HEYCO</name>
<comment type="caution">
    <text evidence="2">The sequence shown here is derived from an EMBL/GenBank/DDBJ whole genome shotgun (WGS) entry which is preliminary data.</text>
</comment>
<dbReference type="Proteomes" id="UP000070376">
    <property type="component" value="Unassembled WGS sequence"/>
</dbReference>
<feature type="compositionally biased region" description="Polar residues" evidence="1">
    <location>
        <begin position="51"/>
        <end position="60"/>
    </location>
</feature>
<protein>
    <recommendedName>
        <fullName evidence="4">YuzL family protein</fullName>
    </recommendedName>
</protein>
<sequence length="60" mass="6291">MSSRFGQAKRKAWGGEPMAKLKKNPSKAGVSAASVKGNAGPTVERDGGGKVNSQNNQYKK</sequence>
<dbReference type="AlphaFoldDB" id="A0A133KNU2"/>
<evidence type="ECO:0000313" key="2">
    <source>
        <dbReference type="EMBL" id="KWZ81172.1"/>
    </source>
</evidence>
<gene>
    <name evidence="2" type="ORF">HMPREF3213_02108</name>
</gene>
<reference evidence="3" key="1">
    <citation type="submission" date="2016-01" db="EMBL/GenBank/DDBJ databases">
        <authorList>
            <person name="Mitreva M."/>
            <person name="Pepin K.H."/>
            <person name="Mihindukulasuriya K.A."/>
            <person name="Fulton R."/>
            <person name="Fronick C."/>
            <person name="O'Laughlin M."/>
            <person name="Miner T."/>
            <person name="Herter B."/>
            <person name="Rosa B.A."/>
            <person name="Cordes M."/>
            <person name="Tomlinson C."/>
            <person name="Wollam A."/>
            <person name="Palsikar V.B."/>
            <person name="Mardis E.R."/>
            <person name="Wilson R.K."/>
        </authorList>
    </citation>
    <scope>NUCLEOTIDE SEQUENCE [LARGE SCALE GENOMIC DNA]</scope>
    <source>
        <strain evidence="3">GED7749B</strain>
    </source>
</reference>
<organism evidence="2 3">
    <name type="scientific">Heyndrickxia coagulans</name>
    <name type="common">Weizmannia coagulans</name>
    <dbReference type="NCBI Taxonomy" id="1398"/>
    <lineage>
        <taxon>Bacteria</taxon>
        <taxon>Bacillati</taxon>
        <taxon>Bacillota</taxon>
        <taxon>Bacilli</taxon>
        <taxon>Bacillales</taxon>
        <taxon>Bacillaceae</taxon>
        <taxon>Heyndrickxia</taxon>
    </lineage>
</organism>
<dbReference type="Pfam" id="PF14115">
    <property type="entry name" value="YuzL"/>
    <property type="match status" value="1"/>
</dbReference>